<evidence type="ECO:0008006" key="4">
    <source>
        <dbReference type="Google" id="ProtNLM"/>
    </source>
</evidence>
<reference evidence="2 3" key="1">
    <citation type="submission" date="2022-04" db="EMBL/GenBank/DDBJ databases">
        <title>Hymenobacter sp. isolated from the air.</title>
        <authorList>
            <person name="Won M."/>
            <person name="Lee C.-M."/>
            <person name="Woen H.-Y."/>
            <person name="Kwon S.-W."/>
        </authorList>
    </citation>
    <scope>NUCLEOTIDE SEQUENCE [LARGE SCALE GENOMIC DNA]</scope>
    <source>
        <strain evidence="3">5516 S-25</strain>
    </source>
</reference>
<keyword evidence="1" id="KW-1133">Transmembrane helix</keyword>
<gene>
    <name evidence="2" type="ORF">MWH26_06425</name>
</gene>
<dbReference type="RefSeq" id="WP_247976550.1">
    <property type="nucleotide sequence ID" value="NZ_CP095848.1"/>
</dbReference>
<dbReference type="Proteomes" id="UP000829647">
    <property type="component" value="Chromosome"/>
</dbReference>
<keyword evidence="1" id="KW-0472">Membrane</keyword>
<organism evidence="2 3">
    <name type="scientific">Hymenobacter sublimis</name>
    <dbReference type="NCBI Taxonomy" id="2933777"/>
    <lineage>
        <taxon>Bacteria</taxon>
        <taxon>Pseudomonadati</taxon>
        <taxon>Bacteroidota</taxon>
        <taxon>Cytophagia</taxon>
        <taxon>Cytophagales</taxon>
        <taxon>Hymenobacteraceae</taxon>
        <taxon>Hymenobacter</taxon>
    </lineage>
</organism>
<keyword evidence="1" id="KW-0812">Transmembrane</keyword>
<keyword evidence="3" id="KW-1185">Reference proteome</keyword>
<feature type="transmembrane region" description="Helical" evidence="1">
    <location>
        <begin position="20"/>
        <end position="42"/>
    </location>
</feature>
<evidence type="ECO:0000313" key="3">
    <source>
        <dbReference type="Proteomes" id="UP000829647"/>
    </source>
</evidence>
<evidence type="ECO:0000256" key="1">
    <source>
        <dbReference type="SAM" id="Phobius"/>
    </source>
</evidence>
<evidence type="ECO:0000313" key="2">
    <source>
        <dbReference type="EMBL" id="UPL50538.1"/>
    </source>
</evidence>
<sequence>MKWWKDITQDKNGHTVAKDLFKALAFFAGLVYMFVLVPAIILVTPNHLVLPLEVGVTLLGAGLSLEIVKEVKGYYQRKTADGTGEPLADPCATCGATATDTSTSSGSSDPVV</sequence>
<dbReference type="EMBL" id="CP095848">
    <property type="protein sequence ID" value="UPL50538.1"/>
    <property type="molecule type" value="Genomic_DNA"/>
</dbReference>
<accession>A0ABY4JF04</accession>
<protein>
    <recommendedName>
        <fullName evidence="4">Holin</fullName>
    </recommendedName>
</protein>
<proteinExistence type="predicted"/>
<name>A0ABY4JF04_9BACT</name>
<feature type="transmembrane region" description="Helical" evidence="1">
    <location>
        <begin position="48"/>
        <end position="68"/>
    </location>
</feature>